<dbReference type="EMBL" id="LGAP01000011">
    <property type="protein sequence ID" value="KOF17379.1"/>
    <property type="molecule type" value="Genomic_DNA"/>
</dbReference>
<dbReference type="Pfam" id="PF00081">
    <property type="entry name" value="Sod_Fe_N"/>
    <property type="match status" value="1"/>
</dbReference>
<dbReference type="Gene3D" id="3.55.40.20">
    <property type="entry name" value="Iron/manganese superoxide dismutase, C-terminal domain"/>
    <property type="match status" value="1"/>
</dbReference>
<dbReference type="InterPro" id="IPR019831">
    <property type="entry name" value="Mn/Fe_SOD_N"/>
</dbReference>
<dbReference type="EC" id="1.15.1.1" evidence="2 6"/>
<feature type="binding site" evidence="5">
    <location>
        <position position="28"/>
    </location>
    <ligand>
        <name>Mn(2+)</name>
        <dbReference type="ChEBI" id="CHEBI:29035"/>
    </ligand>
</feature>
<protein>
    <recommendedName>
        <fullName evidence="2 6">Superoxide dismutase</fullName>
        <ecNumber evidence="2 6">1.15.1.1</ecNumber>
    </recommendedName>
</protein>
<dbReference type="SUPFAM" id="SSF46609">
    <property type="entry name" value="Fe,Mn superoxide dismutase (SOD), N-terminal domain"/>
    <property type="match status" value="1"/>
</dbReference>
<comment type="similarity">
    <text evidence="1 6">Belongs to the iron/manganese superoxide dismutase family.</text>
</comment>
<keyword evidence="4 6" id="KW-0560">Oxidoreductase</keyword>
<comment type="function">
    <text evidence="6">Destroys radicals which are normally produced within the cells and which are toxic to biological systems.</text>
</comment>
<dbReference type="InterPro" id="IPR036324">
    <property type="entry name" value="Mn/Fe_SOD_N_sf"/>
</dbReference>
<dbReference type="PANTHER" id="PTHR42769:SF3">
    <property type="entry name" value="SUPEROXIDE DISMUTASE [FE] 2, CHLOROPLASTIC"/>
    <property type="match status" value="1"/>
</dbReference>
<feature type="binding site" evidence="5">
    <location>
        <position position="164"/>
    </location>
    <ligand>
        <name>Mn(2+)</name>
        <dbReference type="ChEBI" id="CHEBI:29035"/>
    </ligand>
</feature>
<dbReference type="PATRIC" id="fig|106592.7.peg.1339"/>
<dbReference type="InterPro" id="IPR036314">
    <property type="entry name" value="SOD_C_sf"/>
</dbReference>
<dbReference type="GO" id="GO:0004784">
    <property type="term" value="F:superoxide dismutase activity"/>
    <property type="evidence" value="ECO:0007669"/>
    <property type="project" value="UniProtKB-EC"/>
</dbReference>
<dbReference type="OrthoDB" id="9803125at2"/>
<dbReference type="InterPro" id="IPR001189">
    <property type="entry name" value="Mn/Fe_SOD"/>
</dbReference>
<keyword evidence="3 5" id="KW-0479">Metal-binding</keyword>
<evidence type="ECO:0000313" key="10">
    <source>
        <dbReference type="Proteomes" id="UP000037425"/>
    </source>
</evidence>
<dbReference type="SUPFAM" id="SSF54719">
    <property type="entry name" value="Fe,Mn superoxide dismutase (SOD), C-terminal domain"/>
    <property type="match status" value="1"/>
</dbReference>
<comment type="caution">
    <text evidence="9">The sequence shown here is derived from an EMBL/GenBank/DDBJ whole genome shotgun (WGS) entry which is preliminary data.</text>
</comment>
<dbReference type="GO" id="GO:0046872">
    <property type="term" value="F:metal ion binding"/>
    <property type="evidence" value="ECO:0007669"/>
    <property type="project" value="UniProtKB-KW"/>
</dbReference>
<dbReference type="PRINTS" id="PR01703">
    <property type="entry name" value="MNSODISMTASE"/>
</dbReference>
<evidence type="ECO:0000256" key="3">
    <source>
        <dbReference type="ARBA" id="ARBA00022723"/>
    </source>
</evidence>
<sequence>MAFELPSLPFSIGALAEGGMSAETLEFHHGKHHQAYVTALNGFVEKDQALAGLSLEEIIGHANGKAELAPVFNNAGQHWNHILFWNNLSPKGGRIPDSLEKKIVEDFGSVAAFKDAFKTAATSQFGSGWAWLVLDTGGKLKVTKTANGSNPVATNEGKALLGLDVWEHSYYIDYRNRRPDYVSNFLDRLANYEFAEAELKSA</sequence>
<comment type="catalytic activity">
    <reaction evidence="6">
        <text>2 superoxide + 2 H(+) = H2O2 + O2</text>
        <dbReference type="Rhea" id="RHEA:20696"/>
        <dbReference type="ChEBI" id="CHEBI:15378"/>
        <dbReference type="ChEBI" id="CHEBI:15379"/>
        <dbReference type="ChEBI" id="CHEBI:16240"/>
        <dbReference type="ChEBI" id="CHEBI:18421"/>
        <dbReference type="EC" id="1.15.1.1"/>
    </reaction>
</comment>
<evidence type="ECO:0000256" key="1">
    <source>
        <dbReference type="ARBA" id="ARBA00008714"/>
    </source>
</evidence>
<dbReference type="PIRSF" id="PIRSF000349">
    <property type="entry name" value="SODismutase"/>
    <property type="match status" value="1"/>
</dbReference>
<name>A0A0L8BS85_ENSAD</name>
<dbReference type="Pfam" id="PF02777">
    <property type="entry name" value="Sod_Fe_C"/>
    <property type="match status" value="1"/>
</dbReference>
<feature type="domain" description="Manganese/iron superoxide dismutase N-terminal" evidence="7">
    <location>
        <begin position="3"/>
        <end position="89"/>
    </location>
</feature>
<evidence type="ECO:0000313" key="9">
    <source>
        <dbReference type="EMBL" id="KOF17379.1"/>
    </source>
</evidence>
<evidence type="ECO:0000259" key="7">
    <source>
        <dbReference type="Pfam" id="PF00081"/>
    </source>
</evidence>
<dbReference type="InterPro" id="IPR019833">
    <property type="entry name" value="Mn/Fe_SOD_BS"/>
</dbReference>
<evidence type="ECO:0000259" key="8">
    <source>
        <dbReference type="Pfam" id="PF02777"/>
    </source>
</evidence>
<dbReference type="InterPro" id="IPR019832">
    <property type="entry name" value="Mn/Fe_SOD_C"/>
</dbReference>
<feature type="domain" description="Manganese/iron superoxide dismutase C-terminal" evidence="8">
    <location>
        <begin position="98"/>
        <end position="197"/>
    </location>
</feature>
<dbReference type="AlphaFoldDB" id="A0A0L8BS85"/>
<evidence type="ECO:0000256" key="2">
    <source>
        <dbReference type="ARBA" id="ARBA00012682"/>
    </source>
</evidence>
<dbReference type="PANTHER" id="PTHR42769">
    <property type="entry name" value="SUPEROXIDE DISMUTASE"/>
    <property type="match status" value="1"/>
</dbReference>
<evidence type="ECO:0000256" key="5">
    <source>
        <dbReference type="PIRSR" id="PIRSR000349-1"/>
    </source>
</evidence>
<dbReference type="Proteomes" id="UP000037425">
    <property type="component" value="Unassembled WGS sequence"/>
</dbReference>
<dbReference type="RefSeq" id="WP_053250140.1">
    <property type="nucleotide sequence ID" value="NZ_LGAP01000011.1"/>
</dbReference>
<proteinExistence type="inferred from homology"/>
<evidence type="ECO:0000256" key="6">
    <source>
        <dbReference type="RuleBase" id="RU000414"/>
    </source>
</evidence>
<feature type="binding site" evidence="5">
    <location>
        <position position="168"/>
    </location>
    <ligand>
        <name>Mn(2+)</name>
        <dbReference type="ChEBI" id="CHEBI:29035"/>
    </ligand>
</feature>
<reference evidence="10" key="1">
    <citation type="submission" date="2015-07" db="EMBL/GenBank/DDBJ databases">
        <title>Whole genome sequence of an Ensifer adhaerens strain isolated from a cave pool in the Wind Cave National Park.</title>
        <authorList>
            <person name="Eng W.W.H."/>
            <person name="Gan H.M."/>
            <person name="Barton H.A."/>
            <person name="Savka M.A."/>
        </authorList>
    </citation>
    <scope>NUCLEOTIDE SEQUENCE [LARGE SCALE GENOMIC DNA]</scope>
    <source>
        <strain evidence="10">SD006</strain>
    </source>
</reference>
<dbReference type="Gene3D" id="1.10.287.990">
    <property type="entry name" value="Fe,Mn superoxide dismutase (SOD) domain"/>
    <property type="match status" value="1"/>
</dbReference>
<organism evidence="9 10">
    <name type="scientific">Ensifer adhaerens</name>
    <name type="common">Sinorhizobium morelense</name>
    <dbReference type="NCBI Taxonomy" id="106592"/>
    <lineage>
        <taxon>Bacteria</taxon>
        <taxon>Pseudomonadati</taxon>
        <taxon>Pseudomonadota</taxon>
        <taxon>Alphaproteobacteria</taxon>
        <taxon>Hyphomicrobiales</taxon>
        <taxon>Rhizobiaceae</taxon>
        <taxon>Sinorhizobium/Ensifer group</taxon>
        <taxon>Ensifer</taxon>
    </lineage>
</organism>
<evidence type="ECO:0000256" key="4">
    <source>
        <dbReference type="ARBA" id="ARBA00023002"/>
    </source>
</evidence>
<gene>
    <name evidence="9" type="ORF">AC244_17770</name>
</gene>
<dbReference type="PROSITE" id="PS00088">
    <property type="entry name" value="SOD_MN"/>
    <property type="match status" value="1"/>
</dbReference>
<feature type="binding site" evidence="5">
    <location>
        <position position="81"/>
    </location>
    <ligand>
        <name>Mn(2+)</name>
        <dbReference type="ChEBI" id="CHEBI:29035"/>
    </ligand>
</feature>
<accession>A0A0L8BS85</accession>